<comment type="caution">
    <text evidence="2">The sequence shown here is derived from an EMBL/GenBank/DDBJ whole genome shotgun (WGS) entry which is preliminary data.</text>
</comment>
<protein>
    <submittedName>
        <fullName evidence="2">Uncharacterized protein</fullName>
    </submittedName>
</protein>
<dbReference type="EMBL" id="JAUYVI010000003">
    <property type="protein sequence ID" value="MDQ7248278.1"/>
    <property type="molecule type" value="Genomic_DNA"/>
</dbReference>
<feature type="transmembrane region" description="Helical" evidence="1">
    <location>
        <begin position="98"/>
        <end position="119"/>
    </location>
</feature>
<keyword evidence="1" id="KW-0472">Membrane</keyword>
<feature type="transmembrane region" description="Helical" evidence="1">
    <location>
        <begin position="59"/>
        <end position="86"/>
    </location>
</feature>
<feature type="transmembrane region" description="Helical" evidence="1">
    <location>
        <begin position="27"/>
        <end position="47"/>
    </location>
</feature>
<organism evidence="2 3">
    <name type="scientific">Dongia sedimenti</name>
    <dbReference type="NCBI Taxonomy" id="3064282"/>
    <lineage>
        <taxon>Bacteria</taxon>
        <taxon>Pseudomonadati</taxon>
        <taxon>Pseudomonadota</taxon>
        <taxon>Alphaproteobacteria</taxon>
        <taxon>Rhodospirillales</taxon>
        <taxon>Dongiaceae</taxon>
        <taxon>Dongia</taxon>
    </lineage>
</organism>
<sequence>MMASTAETIHGATLTPRHRRWRDLSGWRLSFGLCLGPIASALLFALIQIFNMGATADDILAGTFGLLAFGMLWALVGGWIYLLAVVRTRRKIARMECLLLGIVLTNLIAPALFAITFAIEGWGGITEIIDDSDVSYFFALLLFSELLFSLPGLLSGWLFWRFGVRPAPVPQPDLTAVFD</sequence>
<accession>A0ABU0YNQ7</accession>
<evidence type="ECO:0000313" key="3">
    <source>
        <dbReference type="Proteomes" id="UP001230156"/>
    </source>
</evidence>
<keyword evidence="1" id="KW-0812">Transmembrane</keyword>
<dbReference type="Proteomes" id="UP001230156">
    <property type="component" value="Unassembled WGS sequence"/>
</dbReference>
<gene>
    <name evidence="2" type="ORF">Q8A70_11410</name>
</gene>
<name>A0ABU0YNQ7_9PROT</name>
<dbReference type="RefSeq" id="WP_379955731.1">
    <property type="nucleotide sequence ID" value="NZ_JAUYVI010000003.1"/>
</dbReference>
<evidence type="ECO:0000256" key="1">
    <source>
        <dbReference type="SAM" id="Phobius"/>
    </source>
</evidence>
<reference evidence="3" key="1">
    <citation type="submission" date="2023-08" db="EMBL/GenBank/DDBJ databases">
        <title>Rhodospirillaceae gen. nov., a novel taxon isolated from the Yangtze River Yuezi River estuary sludge.</title>
        <authorList>
            <person name="Ruan L."/>
        </authorList>
    </citation>
    <scope>NUCLEOTIDE SEQUENCE [LARGE SCALE GENOMIC DNA]</scope>
    <source>
        <strain evidence="3">R-7</strain>
    </source>
</reference>
<proteinExistence type="predicted"/>
<feature type="transmembrane region" description="Helical" evidence="1">
    <location>
        <begin position="134"/>
        <end position="160"/>
    </location>
</feature>
<evidence type="ECO:0000313" key="2">
    <source>
        <dbReference type="EMBL" id="MDQ7248278.1"/>
    </source>
</evidence>
<keyword evidence="3" id="KW-1185">Reference proteome</keyword>
<keyword evidence="1" id="KW-1133">Transmembrane helix</keyword>